<sequence>MASPDEVSGSALTFEEFDSSRIKVEADTFPEIEENANPSDVSSSESKEGLLTSAQGPSSGFHSKHFSVTVSDGETIFKCKNPSVCCIGTMAKILESNPPPQFITRARLMEDRRYSIRTHIARLRDLLEEYSAMAANRKSVNCAHHQVAPKMIYCNARTCRQIFTGSGTHLLELLNHISSSHEADAKELILKMMKRFRQTLTRMGEMVHEDKKFIAQRFV</sequence>
<gene>
    <name evidence="3" type="primary">LOC113211302</name>
</gene>
<dbReference type="KEGG" id="foc:113211302"/>
<keyword evidence="2" id="KW-1185">Reference proteome</keyword>
<dbReference type="GeneID" id="113211302"/>
<evidence type="ECO:0000313" key="3">
    <source>
        <dbReference type="RefSeq" id="XP_026285416.1"/>
    </source>
</evidence>
<name>A0A6J1T439_FRAOC</name>
<accession>A0A6J1T439</accession>
<protein>
    <submittedName>
        <fullName evidence="3">Uncharacterized protein LOC113211302 isoform X1</fullName>
    </submittedName>
</protein>
<dbReference type="AlphaFoldDB" id="A0A6J1T439"/>
<feature type="region of interest" description="Disordered" evidence="1">
    <location>
        <begin position="25"/>
        <end position="60"/>
    </location>
</feature>
<dbReference type="Proteomes" id="UP000504606">
    <property type="component" value="Unplaced"/>
</dbReference>
<evidence type="ECO:0000256" key="1">
    <source>
        <dbReference type="SAM" id="MobiDB-lite"/>
    </source>
</evidence>
<evidence type="ECO:0000313" key="2">
    <source>
        <dbReference type="Proteomes" id="UP000504606"/>
    </source>
</evidence>
<reference evidence="3" key="1">
    <citation type="submission" date="2025-08" db="UniProtKB">
        <authorList>
            <consortium name="RefSeq"/>
        </authorList>
    </citation>
    <scope>IDENTIFICATION</scope>
    <source>
        <tissue evidence="3">Whole organism</tissue>
    </source>
</reference>
<proteinExistence type="predicted"/>
<dbReference type="RefSeq" id="XP_026285416.1">
    <property type="nucleotide sequence ID" value="XM_026429631.2"/>
</dbReference>
<organism evidence="2 3">
    <name type="scientific">Frankliniella occidentalis</name>
    <name type="common">Western flower thrips</name>
    <name type="synonym">Euthrips occidentalis</name>
    <dbReference type="NCBI Taxonomy" id="133901"/>
    <lineage>
        <taxon>Eukaryota</taxon>
        <taxon>Metazoa</taxon>
        <taxon>Ecdysozoa</taxon>
        <taxon>Arthropoda</taxon>
        <taxon>Hexapoda</taxon>
        <taxon>Insecta</taxon>
        <taxon>Pterygota</taxon>
        <taxon>Neoptera</taxon>
        <taxon>Paraneoptera</taxon>
        <taxon>Thysanoptera</taxon>
        <taxon>Terebrantia</taxon>
        <taxon>Thripoidea</taxon>
        <taxon>Thripidae</taxon>
        <taxon>Frankliniella</taxon>
    </lineage>
</organism>